<dbReference type="EMBL" id="JABAEW010000086">
    <property type="protein sequence ID" value="NMD89193.1"/>
    <property type="molecule type" value="Genomic_DNA"/>
</dbReference>
<dbReference type="EMBL" id="QEKH01000012">
    <property type="protein sequence ID" value="PVY42096.1"/>
    <property type="molecule type" value="Genomic_DNA"/>
</dbReference>
<organism evidence="7 8">
    <name type="scientific">Victivallis vadensis</name>
    <dbReference type="NCBI Taxonomy" id="172901"/>
    <lineage>
        <taxon>Bacteria</taxon>
        <taxon>Pseudomonadati</taxon>
        <taxon>Lentisphaerota</taxon>
        <taxon>Lentisphaeria</taxon>
        <taxon>Victivallales</taxon>
        <taxon>Victivallaceae</taxon>
        <taxon>Victivallis</taxon>
    </lineage>
</organism>
<dbReference type="AlphaFoldDB" id="A0A2U1B090"/>
<reference evidence="7 8" key="1">
    <citation type="submission" date="2018-04" db="EMBL/GenBank/DDBJ databases">
        <title>Genomic Encyclopedia of Type Strains, Phase IV (KMG-IV): sequencing the most valuable type-strain genomes for metagenomic binning, comparative biology and taxonomic classification.</title>
        <authorList>
            <person name="Goeker M."/>
        </authorList>
    </citation>
    <scope>NUCLEOTIDE SEQUENCE [LARGE SCALE GENOMIC DNA]</scope>
    <source>
        <strain evidence="7 8">DSM 14823</strain>
    </source>
</reference>
<dbReference type="Gene3D" id="2.60.120.430">
    <property type="entry name" value="Galactose-binding lectin"/>
    <property type="match status" value="1"/>
</dbReference>
<keyword evidence="2" id="KW-0326">Glycosidase</keyword>
<feature type="domain" description="Glycoside hydrolase family 42 N-terminal" evidence="5">
    <location>
        <begin position="429"/>
        <end position="575"/>
    </location>
</feature>
<accession>A0A2U1B090</accession>
<dbReference type="InterPro" id="IPR013529">
    <property type="entry name" value="Glyco_hydro_42_N"/>
</dbReference>
<reference evidence="6 9" key="2">
    <citation type="submission" date="2020-04" db="EMBL/GenBank/DDBJ databases">
        <authorList>
            <person name="Hitch T.C.A."/>
            <person name="Wylensek D."/>
            <person name="Clavel T."/>
        </authorList>
    </citation>
    <scope>NUCLEOTIDE SEQUENCE [LARGE SCALE GENOMIC DNA]</scope>
    <source>
        <strain evidence="6 9">COR2-253-APC-1A</strain>
    </source>
</reference>
<dbReference type="GeneID" id="78295244"/>
<evidence type="ECO:0000259" key="5">
    <source>
        <dbReference type="Pfam" id="PF02449"/>
    </source>
</evidence>
<keyword evidence="1" id="KW-0378">Hydrolase</keyword>
<evidence type="ECO:0000313" key="7">
    <source>
        <dbReference type="EMBL" id="PVY42096.1"/>
    </source>
</evidence>
<dbReference type="InterPro" id="IPR017853">
    <property type="entry name" value="GH"/>
</dbReference>
<feature type="chain" id="PRO_5033327364" evidence="4">
    <location>
        <begin position="24"/>
        <end position="697"/>
    </location>
</feature>
<evidence type="ECO:0000256" key="2">
    <source>
        <dbReference type="ARBA" id="ARBA00023295"/>
    </source>
</evidence>
<keyword evidence="8" id="KW-1185">Reference proteome</keyword>
<protein>
    <submittedName>
        <fullName evidence="6">Beta-agarase</fullName>
    </submittedName>
    <submittedName>
        <fullName evidence="7">Beta-galactosidase-like protein</fullName>
    </submittedName>
</protein>
<gene>
    <name evidence="7" type="ORF">C8D82_11293</name>
    <name evidence="6" type="ORF">HF882_21640</name>
</gene>
<evidence type="ECO:0000313" key="8">
    <source>
        <dbReference type="Proteomes" id="UP000245959"/>
    </source>
</evidence>
<dbReference type="Proteomes" id="UP000245959">
    <property type="component" value="Unassembled WGS sequence"/>
</dbReference>
<evidence type="ECO:0000313" key="9">
    <source>
        <dbReference type="Proteomes" id="UP000576225"/>
    </source>
</evidence>
<dbReference type="Proteomes" id="UP000576225">
    <property type="component" value="Unassembled WGS sequence"/>
</dbReference>
<dbReference type="GO" id="GO:0004565">
    <property type="term" value="F:beta-galactosidase activity"/>
    <property type="evidence" value="ECO:0007669"/>
    <property type="project" value="InterPro"/>
</dbReference>
<feature type="signal peptide" evidence="4">
    <location>
        <begin position="1"/>
        <end position="23"/>
    </location>
</feature>
<dbReference type="RefSeq" id="WP_116883936.1">
    <property type="nucleotide sequence ID" value="NZ_CALXNT010000021.1"/>
</dbReference>
<comment type="caution">
    <text evidence="7">The sequence shown here is derived from an EMBL/GenBank/DDBJ whole genome shotgun (WGS) entry which is preliminary data.</text>
</comment>
<keyword evidence="4" id="KW-0732">Signal</keyword>
<name>A0A2U1B090_9BACT</name>
<sequence length="697" mass="79764">MFNWKKKTALLLAGLAMAGSAFAADVPLALDAKQFEARNGAKVNWKNGVLDLKIHNPEWSGGVRINPPAGQKFDFSKGRYLACDVENTGDRQMRLTMHISSGERGSKSSSHVDLPHREVNTGIGLNPGEKRTMRIYLPHASLFLAPEGGKHMRVLDTAKINSIEFQLQWPFELPRKYLVDCRISNIRLEGEPEYDKKIAGSKDYLPFIDRYGQYIHSDWPEKIHSDEQLVKEHQRELAELDSLPPIADWNEYGGWATGPQLEATGSFRVEKYQGKWFFVDPSGRLFWSTGIDVLRNNTDSPNRKHPEWYAKDVPQDYVLPFTDWNLQKKYGKKDYLNDYYNVLVRRLRAWGINTIGNWGSDDLILLGKMPYTLCLAEINSPALRDIPRLQIKEENGKVRRINFYDVYAPAFEEKMGNLLRTRAEQSEAAEKSLTDPMCIGYFVDNELRFNDIISGTIKAVPDQPAKLEWVKDLKAKYENSIEKLNKAWKTEFADWDALIANNKIVPKSDGFHADSQAFLLKFVDRYFEVARKGIKSVAPHRLYLGCRFVGFRQNGNIWKGAAKYCDVLSVNTYSNCVANIPARDFHDKPMVIGEFHFGTYDRGMFAPSLCPVGTQQERATSYMRFVQGALTQPNLVGTHYFQFRDQPLTGRWDGEGYQIGFVDVADTPYRELCESARETGEHMYQYRLNGKAVNDMK</sequence>
<evidence type="ECO:0000256" key="1">
    <source>
        <dbReference type="ARBA" id="ARBA00022801"/>
    </source>
</evidence>
<feature type="region of interest" description="Disordered" evidence="3">
    <location>
        <begin position="101"/>
        <end position="125"/>
    </location>
</feature>
<dbReference type="GO" id="GO:0009341">
    <property type="term" value="C:beta-galactosidase complex"/>
    <property type="evidence" value="ECO:0007669"/>
    <property type="project" value="InterPro"/>
</dbReference>
<evidence type="ECO:0000256" key="4">
    <source>
        <dbReference type="SAM" id="SignalP"/>
    </source>
</evidence>
<evidence type="ECO:0000313" key="6">
    <source>
        <dbReference type="EMBL" id="NMD89193.1"/>
    </source>
</evidence>
<dbReference type="Gene3D" id="3.20.20.80">
    <property type="entry name" value="Glycosidases"/>
    <property type="match status" value="1"/>
</dbReference>
<proteinExistence type="predicted"/>
<dbReference type="Pfam" id="PF02449">
    <property type="entry name" value="Glyco_hydro_42"/>
    <property type="match status" value="1"/>
</dbReference>
<evidence type="ECO:0000256" key="3">
    <source>
        <dbReference type="SAM" id="MobiDB-lite"/>
    </source>
</evidence>
<dbReference type="GO" id="GO:0005975">
    <property type="term" value="P:carbohydrate metabolic process"/>
    <property type="evidence" value="ECO:0007669"/>
    <property type="project" value="InterPro"/>
</dbReference>
<dbReference type="SUPFAM" id="SSF51445">
    <property type="entry name" value="(Trans)glycosidases"/>
    <property type="match status" value="1"/>
</dbReference>